<dbReference type="Gene3D" id="3.60.60.10">
    <property type="entry name" value="Penicillin V Acylase, Chain A"/>
    <property type="match status" value="1"/>
</dbReference>
<feature type="domain" description="Choloylglycine hydrolase/NAAA C-terminal" evidence="10">
    <location>
        <begin position="2"/>
        <end position="330"/>
    </location>
</feature>
<evidence type="ECO:0000256" key="7">
    <source>
        <dbReference type="ARBA" id="ARBA00044806"/>
    </source>
</evidence>
<comment type="similarity">
    <text evidence="2">Belongs to the peptidase C59 family.</text>
</comment>
<evidence type="ECO:0000256" key="1">
    <source>
        <dbReference type="ARBA" id="ARBA00004860"/>
    </source>
</evidence>
<dbReference type="EMBL" id="JBBMFJ010000020">
    <property type="protein sequence ID" value="MEQ2563496.1"/>
    <property type="molecule type" value="Genomic_DNA"/>
</dbReference>
<dbReference type="InterPro" id="IPR052193">
    <property type="entry name" value="Peptidase_C59"/>
</dbReference>
<dbReference type="Proteomes" id="UP001437460">
    <property type="component" value="Unassembled WGS sequence"/>
</dbReference>
<dbReference type="EC" id="3.5.1.24" evidence="5"/>
<dbReference type="InterPro" id="IPR029132">
    <property type="entry name" value="CBAH/NAAA_C"/>
</dbReference>
<dbReference type="RefSeq" id="WP_349229633.1">
    <property type="nucleotide sequence ID" value="NZ_JBBMFJ010000020.1"/>
</dbReference>
<dbReference type="PANTHER" id="PTHR35527">
    <property type="entry name" value="CHOLOYLGLYCINE HYDROLASE"/>
    <property type="match status" value="1"/>
</dbReference>
<dbReference type="GO" id="GO:0045302">
    <property type="term" value="F:choloylglycine hydrolase activity"/>
    <property type="evidence" value="ECO:0007669"/>
    <property type="project" value="UniProtKB-EC"/>
</dbReference>
<dbReference type="InterPro" id="IPR047711">
    <property type="entry name" value="CBAH"/>
</dbReference>
<comment type="pathway">
    <text evidence="1">Lipid metabolism; bile acid biosynthesis.</text>
</comment>
<comment type="catalytic activity">
    <reaction evidence="9">
        <text>taurodeoxycholate + H2O = deoxycholate + taurine</text>
        <dbReference type="Rhea" id="RHEA:47556"/>
        <dbReference type="ChEBI" id="CHEBI:15377"/>
        <dbReference type="ChEBI" id="CHEBI:23614"/>
        <dbReference type="ChEBI" id="CHEBI:36261"/>
        <dbReference type="ChEBI" id="CHEBI:507393"/>
    </reaction>
    <physiologicalReaction direction="left-to-right" evidence="9">
        <dbReference type="Rhea" id="RHEA:47557"/>
    </physiologicalReaction>
</comment>
<dbReference type="PANTHER" id="PTHR35527:SF2">
    <property type="entry name" value="HYDROLASE"/>
    <property type="match status" value="1"/>
</dbReference>
<dbReference type="InterPro" id="IPR029055">
    <property type="entry name" value="Ntn_hydrolases_N"/>
</dbReference>
<proteinExistence type="inferred from homology"/>
<sequence>MCTAAVYKTKDFYFGRNLDYEFPYGEEVTITPRNYPFSFRFLGERKQHYAMIGMAHVADDYPLYYDAINEKGLGMAGLNFVGNAVYGEPVLGKKEETAEEHEREAGMVKGSEIDNVAQFELPLWLLGQCASVKEVRALLARINITNTPFNERYPVSQLHWMIADREETIVVEAVADGLHVYDNPAGVLTNNPPFPQQMFRLNDYRSLSPKQPENTFAPGLELASYSRGMGAMGLPGDLSSASRFVRAAFVRGNSLSGDSEAESVSQFFHILHSVEQQRGCCDVGGEKYEITIYTSCCNADKGIYYYTTYENHQITAVDMHAENLDGAELFRYPLVQGEQIRWQNR</sequence>
<gene>
    <name evidence="11" type="primary">bsh</name>
    <name evidence="11" type="ORF">WMO41_10050</name>
</gene>
<evidence type="ECO:0000256" key="6">
    <source>
        <dbReference type="ARBA" id="ARBA00044804"/>
    </source>
</evidence>
<accession>A0ABV1HME3</accession>
<evidence type="ECO:0000256" key="4">
    <source>
        <dbReference type="ARBA" id="ARBA00023098"/>
    </source>
</evidence>
<evidence type="ECO:0000259" key="10">
    <source>
        <dbReference type="Pfam" id="PF02275"/>
    </source>
</evidence>
<evidence type="ECO:0000256" key="5">
    <source>
        <dbReference type="ARBA" id="ARBA00044769"/>
    </source>
</evidence>
<evidence type="ECO:0000256" key="2">
    <source>
        <dbReference type="ARBA" id="ARBA00006625"/>
    </source>
</evidence>
<keyword evidence="3 11" id="KW-0378">Hydrolase</keyword>
<organism evidence="11 12">
    <name type="scientific">Ventrimonas faecis</name>
    <dbReference type="NCBI Taxonomy" id="3133170"/>
    <lineage>
        <taxon>Bacteria</taxon>
        <taxon>Bacillati</taxon>
        <taxon>Bacillota</taxon>
        <taxon>Clostridia</taxon>
        <taxon>Lachnospirales</taxon>
        <taxon>Lachnospiraceae</taxon>
        <taxon>Ventrimonas</taxon>
    </lineage>
</organism>
<keyword evidence="4" id="KW-0443">Lipid metabolism</keyword>
<dbReference type="Pfam" id="PF02275">
    <property type="entry name" value="CBAH"/>
    <property type="match status" value="1"/>
</dbReference>
<evidence type="ECO:0000313" key="11">
    <source>
        <dbReference type="EMBL" id="MEQ2563496.1"/>
    </source>
</evidence>
<reference evidence="11 12" key="1">
    <citation type="submission" date="2024-03" db="EMBL/GenBank/DDBJ databases">
        <title>Human intestinal bacterial collection.</title>
        <authorList>
            <person name="Pauvert C."/>
            <person name="Hitch T.C.A."/>
            <person name="Clavel T."/>
        </authorList>
    </citation>
    <scope>NUCLEOTIDE SEQUENCE [LARGE SCALE GENOMIC DNA]</scope>
    <source>
        <strain evidence="11 12">CLA-AP-H27</strain>
    </source>
</reference>
<name>A0ABV1HME3_9FIRM</name>
<protein>
    <recommendedName>
        <fullName evidence="5">choloylglycine hydrolase</fullName>
        <ecNumber evidence="5">3.5.1.24</ecNumber>
    </recommendedName>
    <alternativeName>
        <fullName evidence="6">Bile salt hydrolase</fullName>
    </alternativeName>
    <alternativeName>
        <fullName evidence="7">Choloylglycine hydrolase</fullName>
    </alternativeName>
</protein>
<evidence type="ECO:0000256" key="8">
    <source>
        <dbReference type="ARBA" id="ARBA00047285"/>
    </source>
</evidence>
<comment type="caution">
    <text evidence="11">The sequence shown here is derived from an EMBL/GenBank/DDBJ whole genome shotgun (WGS) entry which is preliminary data.</text>
</comment>
<evidence type="ECO:0000256" key="3">
    <source>
        <dbReference type="ARBA" id="ARBA00022801"/>
    </source>
</evidence>
<dbReference type="SUPFAM" id="SSF56235">
    <property type="entry name" value="N-terminal nucleophile aminohydrolases (Ntn hydrolases)"/>
    <property type="match status" value="1"/>
</dbReference>
<evidence type="ECO:0000313" key="12">
    <source>
        <dbReference type="Proteomes" id="UP001437460"/>
    </source>
</evidence>
<dbReference type="CDD" id="cd00542">
    <property type="entry name" value="Ntn_PVA"/>
    <property type="match status" value="1"/>
</dbReference>
<keyword evidence="12" id="KW-1185">Reference proteome</keyword>
<comment type="catalytic activity">
    <reaction evidence="8">
        <text>cholate + taurine = taurocholate + H2O</text>
        <dbReference type="Rhea" id="RHEA:47108"/>
        <dbReference type="ChEBI" id="CHEBI:15377"/>
        <dbReference type="ChEBI" id="CHEBI:29747"/>
        <dbReference type="ChEBI" id="CHEBI:36257"/>
        <dbReference type="ChEBI" id="CHEBI:507393"/>
    </reaction>
    <physiologicalReaction direction="right-to-left" evidence="8">
        <dbReference type="Rhea" id="RHEA:47110"/>
    </physiologicalReaction>
</comment>
<dbReference type="NCBIfam" id="NF038245">
    <property type="entry name" value="bile_salt_hydro"/>
    <property type="match status" value="1"/>
</dbReference>
<evidence type="ECO:0000256" key="9">
    <source>
        <dbReference type="ARBA" id="ARBA00048897"/>
    </source>
</evidence>